<accession>A0A7H9AXR3</accession>
<dbReference type="SMART" id="SM00852">
    <property type="entry name" value="MoCF_biosynth"/>
    <property type="match status" value="1"/>
</dbReference>
<evidence type="ECO:0000259" key="1">
    <source>
        <dbReference type="SMART" id="SM00852"/>
    </source>
</evidence>
<proteinExistence type="predicted"/>
<dbReference type="GO" id="GO:0042726">
    <property type="term" value="P:flavin-containing compound metabolic process"/>
    <property type="evidence" value="ECO:0007669"/>
    <property type="project" value="TreeGrafter"/>
</dbReference>
<sequence>MLQYKTPLKRLLKMSKVNAACVIIGDEVLNGKITDTNSKFFAKYCYGMGIRLGEIVTIADDETQIVNTMRRISKDYQFIVTSGGIGPTHDDITYESVAKSFNLPVKIDEECKTRMDRISHPEARLDAKGLKDCYRMVTMPSGSLVKNYYVADDLWVPICSIDHKVYILPGIPQLFTRMLTSFTPTIRKIYDLKENDHEYIRFFIKTPQSESQISSYLRDLQNEANTVSNEIKIGSYPHFGLGFNTVSILGTKDNEKFLKDISSRTVTALKGEQISAEQEEEYSNP</sequence>
<dbReference type="Gene3D" id="3.40.980.10">
    <property type="entry name" value="MoaB/Mog-like domain"/>
    <property type="match status" value="1"/>
</dbReference>
<dbReference type="PANTHER" id="PTHR47675:SF1">
    <property type="entry name" value="MOLYBDOPTERIN BINDING DOMAIN PROTEIN (AFU_ORTHOLOGUE AFUA_5G11210)"/>
    <property type="match status" value="1"/>
</dbReference>
<organism evidence="2 3">
    <name type="scientific">Zygotorulaspora mrakii</name>
    <name type="common">Zygosaccharomyces mrakii</name>
    <dbReference type="NCBI Taxonomy" id="42260"/>
    <lineage>
        <taxon>Eukaryota</taxon>
        <taxon>Fungi</taxon>
        <taxon>Dikarya</taxon>
        <taxon>Ascomycota</taxon>
        <taxon>Saccharomycotina</taxon>
        <taxon>Saccharomycetes</taxon>
        <taxon>Saccharomycetales</taxon>
        <taxon>Saccharomycetaceae</taxon>
        <taxon>Zygotorulaspora</taxon>
    </lineage>
</organism>
<dbReference type="Proteomes" id="UP000509704">
    <property type="component" value="Chromosome 2"/>
</dbReference>
<dbReference type="KEGG" id="zmk:HG535_0B01190"/>
<evidence type="ECO:0000313" key="3">
    <source>
        <dbReference type="Proteomes" id="UP000509704"/>
    </source>
</evidence>
<dbReference type="EMBL" id="CP058605">
    <property type="protein sequence ID" value="QLG71081.1"/>
    <property type="molecule type" value="Genomic_DNA"/>
</dbReference>
<dbReference type="InterPro" id="IPR001453">
    <property type="entry name" value="MoaB/Mog_dom"/>
</dbReference>
<evidence type="ECO:0000313" key="2">
    <source>
        <dbReference type="EMBL" id="QLG71081.1"/>
    </source>
</evidence>
<protein>
    <recommendedName>
        <fullName evidence="1">MoaB/Mog domain-containing protein</fullName>
    </recommendedName>
</protein>
<name>A0A7H9AXR3_ZYGMR</name>
<keyword evidence="3" id="KW-1185">Reference proteome</keyword>
<dbReference type="Pfam" id="PF00994">
    <property type="entry name" value="MoCF_biosynth"/>
    <property type="match status" value="1"/>
</dbReference>
<dbReference type="InterPro" id="IPR036425">
    <property type="entry name" value="MoaB/Mog-like_dom_sf"/>
</dbReference>
<reference evidence="2 3" key="1">
    <citation type="submission" date="2020-07" db="EMBL/GenBank/DDBJ databases">
        <title>The yeast mating-type switching endonuclease HO is a domesticated member of an unorthodox homing genetic element family.</title>
        <authorList>
            <person name="Coughlan A.Y."/>
            <person name="Lombardi L."/>
            <person name="Braun-Galleani S."/>
            <person name="Martos A.R."/>
            <person name="Galeote V."/>
            <person name="Bigey F."/>
            <person name="Dequin S."/>
            <person name="Byrne K.P."/>
            <person name="Wolfe K.H."/>
        </authorList>
    </citation>
    <scope>NUCLEOTIDE SEQUENCE [LARGE SCALE GENOMIC DNA]</scope>
    <source>
        <strain evidence="2 3">NRRL Y-6702</strain>
    </source>
</reference>
<dbReference type="GeneID" id="59234742"/>
<dbReference type="PANTHER" id="PTHR47675">
    <property type="entry name" value="MOLYBDOPTERIN BINDING DOMAIN PROTEIN (AFU_ORTHOLOGUE AFUA_5G11210)"/>
    <property type="match status" value="1"/>
</dbReference>
<feature type="domain" description="MoaB/Mog" evidence="1">
    <location>
        <begin position="20"/>
        <end position="189"/>
    </location>
</feature>
<dbReference type="CDD" id="cd00885">
    <property type="entry name" value="cinA"/>
    <property type="match status" value="1"/>
</dbReference>
<dbReference type="AlphaFoldDB" id="A0A7H9AXR3"/>
<dbReference type="OrthoDB" id="448496at2759"/>
<dbReference type="RefSeq" id="XP_037142809.1">
    <property type="nucleotide sequence ID" value="XM_037286914.1"/>
</dbReference>
<dbReference type="GO" id="GO:0047884">
    <property type="term" value="F:FAD diphosphatase activity"/>
    <property type="evidence" value="ECO:0007669"/>
    <property type="project" value="TreeGrafter"/>
</dbReference>
<dbReference type="SUPFAM" id="SSF53218">
    <property type="entry name" value="Molybdenum cofactor biosynthesis proteins"/>
    <property type="match status" value="1"/>
</dbReference>
<gene>
    <name evidence="2" type="ORF">HG535_0B01190</name>
</gene>